<comment type="caution">
    <text evidence="1">The sequence shown here is derived from an EMBL/GenBank/DDBJ whole genome shotgun (WGS) entry which is preliminary data.</text>
</comment>
<evidence type="ECO:0000313" key="1">
    <source>
        <dbReference type="EMBL" id="PJF32190.1"/>
    </source>
</evidence>
<dbReference type="AlphaFoldDB" id="A0A2M8P3S2"/>
<sequence>MIDVMPAWTEIAAFYGNDSKAFKKVRNALIGEACIPTMSVYGNPFEPATVVFNDKWLLYIRPIEEETEPDNSRTYLRVTPNSVQSNRAHPEIAQDTWDAFVAALGKAAVDKFHELANNLLFNGCATRTNWEAIEDGQLVYNFYLPAVKPGSRFKTVVDGQELYILNLSEK</sequence>
<name>A0A2M8P3S2_9CHLR</name>
<accession>A0A2M8P3S2</accession>
<dbReference type="Proteomes" id="UP000228921">
    <property type="component" value="Unassembled WGS sequence"/>
</dbReference>
<protein>
    <submittedName>
        <fullName evidence="1">Uncharacterized protein</fullName>
    </submittedName>
</protein>
<gene>
    <name evidence="1" type="ORF">CUN51_00750</name>
</gene>
<proteinExistence type="predicted"/>
<dbReference type="EMBL" id="PGTK01000001">
    <property type="protein sequence ID" value="PJF32190.1"/>
    <property type="molecule type" value="Genomic_DNA"/>
</dbReference>
<evidence type="ECO:0000313" key="2">
    <source>
        <dbReference type="Proteomes" id="UP000228921"/>
    </source>
</evidence>
<reference evidence="1 2" key="1">
    <citation type="submission" date="2017-11" db="EMBL/GenBank/DDBJ databases">
        <title>Evolution of Phototrophy in the Chloroflexi Phylum Driven by Horizontal Gene Transfer.</title>
        <authorList>
            <person name="Ward L.M."/>
            <person name="Hemp J."/>
            <person name="Shih P.M."/>
            <person name="Mcglynn S.E."/>
            <person name="Fischer W."/>
        </authorList>
    </citation>
    <scope>NUCLEOTIDE SEQUENCE [LARGE SCALE GENOMIC DNA]</scope>
    <source>
        <strain evidence="1">CP2_2F</strain>
    </source>
</reference>
<organism evidence="1 2">
    <name type="scientific">Candidatus Thermofonsia Clade 1 bacterium</name>
    <dbReference type="NCBI Taxonomy" id="2364210"/>
    <lineage>
        <taxon>Bacteria</taxon>
        <taxon>Bacillati</taxon>
        <taxon>Chloroflexota</taxon>
        <taxon>Candidatus Thermofontia</taxon>
        <taxon>Candidatus Thermofonsia Clade 1</taxon>
    </lineage>
</organism>